<feature type="domain" description="EGF-like" evidence="7">
    <location>
        <begin position="584"/>
        <end position="625"/>
    </location>
</feature>
<gene>
    <name evidence="10" type="ORF">ElyMa_001904000</name>
</gene>
<accession>A0AAV4ET10</accession>
<keyword evidence="3" id="KW-0677">Repeat</keyword>
<dbReference type="PROSITE" id="PS00010">
    <property type="entry name" value="ASX_HYDROXYL"/>
    <property type="match status" value="4"/>
</dbReference>
<dbReference type="CDD" id="cd00104">
    <property type="entry name" value="KAZAL_FS"/>
    <property type="match status" value="1"/>
</dbReference>
<dbReference type="GO" id="GO:0031012">
    <property type="term" value="C:extracellular matrix"/>
    <property type="evidence" value="ECO:0007669"/>
    <property type="project" value="TreeGrafter"/>
</dbReference>
<dbReference type="SMART" id="SM00216">
    <property type="entry name" value="VWD"/>
    <property type="match status" value="1"/>
</dbReference>
<dbReference type="PROSITE" id="PS01186">
    <property type="entry name" value="EGF_2"/>
    <property type="match status" value="3"/>
</dbReference>
<dbReference type="Gene3D" id="3.30.60.30">
    <property type="match status" value="2"/>
</dbReference>
<evidence type="ECO:0000259" key="8">
    <source>
        <dbReference type="PROSITE" id="PS51233"/>
    </source>
</evidence>
<dbReference type="CDD" id="cd00054">
    <property type="entry name" value="EGF_CA"/>
    <property type="match status" value="4"/>
</dbReference>
<dbReference type="SUPFAM" id="SSF57567">
    <property type="entry name" value="Serine protease inhibitors"/>
    <property type="match status" value="1"/>
</dbReference>
<evidence type="ECO:0000259" key="9">
    <source>
        <dbReference type="PROSITE" id="PS51465"/>
    </source>
</evidence>
<evidence type="ECO:0000256" key="6">
    <source>
        <dbReference type="PROSITE-ProRule" id="PRU00076"/>
    </source>
</evidence>
<proteinExistence type="predicted"/>
<dbReference type="InterPro" id="IPR049883">
    <property type="entry name" value="NOTCH1_EGF-like"/>
</dbReference>
<dbReference type="Proteomes" id="UP000762676">
    <property type="component" value="Unassembled WGS sequence"/>
</dbReference>
<evidence type="ECO:0000256" key="2">
    <source>
        <dbReference type="ARBA" id="ARBA00022729"/>
    </source>
</evidence>
<dbReference type="PANTHER" id="PTHR11339:SF373">
    <property type="entry name" value="VWFD DOMAIN-CONTAINING PROTEIN"/>
    <property type="match status" value="1"/>
</dbReference>
<dbReference type="InterPro" id="IPR001846">
    <property type="entry name" value="VWF_type-D"/>
</dbReference>
<keyword evidence="11" id="KW-1185">Reference proteome</keyword>
<dbReference type="CDD" id="cd19941">
    <property type="entry name" value="TIL"/>
    <property type="match status" value="1"/>
</dbReference>
<dbReference type="InterPro" id="IPR018097">
    <property type="entry name" value="EGF_Ca-bd_CS"/>
</dbReference>
<feature type="domain" description="VWFD" evidence="8">
    <location>
        <begin position="187"/>
        <end position="379"/>
    </location>
</feature>
<dbReference type="PROSITE" id="PS01187">
    <property type="entry name" value="EGF_CA"/>
    <property type="match status" value="2"/>
</dbReference>
<feature type="domain" description="Kazal-like" evidence="9">
    <location>
        <begin position="674"/>
        <end position="730"/>
    </location>
</feature>
<reference evidence="10 11" key="1">
    <citation type="journal article" date="2021" name="Elife">
        <title>Chloroplast acquisition without the gene transfer in kleptoplastic sea slugs, Plakobranchus ocellatus.</title>
        <authorList>
            <person name="Maeda T."/>
            <person name="Takahashi S."/>
            <person name="Yoshida T."/>
            <person name="Shimamura S."/>
            <person name="Takaki Y."/>
            <person name="Nagai Y."/>
            <person name="Toyoda A."/>
            <person name="Suzuki Y."/>
            <person name="Arimoto A."/>
            <person name="Ishii H."/>
            <person name="Satoh N."/>
            <person name="Nishiyama T."/>
            <person name="Hasebe M."/>
            <person name="Maruyama T."/>
            <person name="Minagawa J."/>
            <person name="Obokata J."/>
            <person name="Shigenobu S."/>
        </authorList>
    </citation>
    <scope>NUCLEOTIDE SEQUENCE [LARGE SCALE GENOMIC DNA]</scope>
</reference>
<dbReference type="InterPro" id="IPR000152">
    <property type="entry name" value="EGF-type_Asp/Asn_hydroxyl_site"/>
</dbReference>
<keyword evidence="1 6" id="KW-0245">EGF-like domain</keyword>
<dbReference type="GO" id="GO:0005615">
    <property type="term" value="C:extracellular space"/>
    <property type="evidence" value="ECO:0007669"/>
    <property type="project" value="TreeGrafter"/>
</dbReference>
<dbReference type="InterPro" id="IPR001881">
    <property type="entry name" value="EGF-like_Ca-bd_dom"/>
</dbReference>
<keyword evidence="4" id="KW-1015">Disulfide bond</keyword>
<dbReference type="InterPro" id="IPR024731">
    <property type="entry name" value="NELL2-like_EGF"/>
</dbReference>
<keyword evidence="2" id="KW-0732">Signal</keyword>
<dbReference type="SUPFAM" id="SSF57196">
    <property type="entry name" value="EGF/Laminin"/>
    <property type="match status" value="4"/>
</dbReference>
<evidence type="ECO:0000256" key="4">
    <source>
        <dbReference type="ARBA" id="ARBA00023157"/>
    </source>
</evidence>
<dbReference type="FunFam" id="2.10.25.10:FF:000038">
    <property type="entry name" value="Fibrillin 2"/>
    <property type="match status" value="3"/>
</dbReference>
<comment type="caution">
    <text evidence="6">Lacks conserved residue(s) required for the propagation of feature annotation.</text>
</comment>
<dbReference type="PROSITE" id="PS51233">
    <property type="entry name" value="VWFD"/>
    <property type="match status" value="1"/>
</dbReference>
<dbReference type="Pfam" id="PF07648">
    <property type="entry name" value="Kazal_2"/>
    <property type="match status" value="2"/>
</dbReference>
<feature type="domain" description="EGF-like" evidence="7">
    <location>
        <begin position="626"/>
        <end position="667"/>
    </location>
</feature>
<dbReference type="InterPro" id="IPR000742">
    <property type="entry name" value="EGF"/>
</dbReference>
<dbReference type="AlphaFoldDB" id="A0AAV4ET10"/>
<dbReference type="SMART" id="SM00179">
    <property type="entry name" value="EGF_CA"/>
    <property type="match status" value="4"/>
</dbReference>
<dbReference type="Pfam" id="PF00094">
    <property type="entry name" value="VWD"/>
    <property type="match status" value="1"/>
</dbReference>
<name>A0AAV4ET10_9GAST</name>
<evidence type="ECO:0000256" key="3">
    <source>
        <dbReference type="ARBA" id="ARBA00022737"/>
    </source>
</evidence>
<feature type="domain" description="EGF-like" evidence="7">
    <location>
        <begin position="138"/>
        <end position="176"/>
    </location>
</feature>
<dbReference type="PANTHER" id="PTHR11339">
    <property type="entry name" value="EXTRACELLULAR MATRIX GLYCOPROTEIN RELATED"/>
    <property type="match status" value="1"/>
</dbReference>
<dbReference type="PROSITE" id="PS50026">
    <property type="entry name" value="EGF_3"/>
    <property type="match status" value="4"/>
</dbReference>
<dbReference type="InterPro" id="IPR002919">
    <property type="entry name" value="TIL_dom"/>
</dbReference>
<dbReference type="GO" id="GO:0005509">
    <property type="term" value="F:calcium ion binding"/>
    <property type="evidence" value="ECO:0007669"/>
    <property type="project" value="InterPro"/>
</dbReference>
<feature type="domain" description="Kazal-like" evidence="9">
    <location>
        <begin position="748"/>
        <end position="806"/>
    </location>
</feature>
<dbReference type="Pfam" id="PF07645">
    <property type="entry name" value="EGF_CA"/>
    <property type="match status" value="2"/>
</dbReference>
<evidence type="ECO:0000313" key="10">
    <source>
        <dbReference type="EMBL" id="GFR63760.1"/>
    </source>
</evidence>
<feature type="domain" description="EGF-like" evidence="7">
    <location>
        <begin position="191"/>
        <end position="231"/>
    </location>
</feature>
<dbReference type="InterPro" id="IPR050780">
    <property type="entry name" value="Mucin_vWF_Thrombospondin_sf"/>
</dbReference>
<sequence length="810" mass="88515">MVRCDFNTFPGKGVTVFRPHFPENNPLPTNDSDTPTDVPYNGVDKEQIKAVVGQSAYCYQGVRFDCYHAALLSGGSYFQSTDPEKKWRFWGGGEPGKDGGTGTCACGDDDACAGLDSSEGQRTSLTVGDLYCAQEPLNLDECALDFHDCDPRAACQDMEDGYHCVCPEGWQGKGVVTESSQALANGRVCIDDDECESLNPCAYNADCHNLPGSYNCTCKEGFRAISKTECEGKSPSFTVQVEMWRKGQAARDFAYSWVKTVKVLVGGKDIRMEQGPRLVVDGQIVSQYIDSFRLRVVHIHRRIQLKTFSGLEVTWDGDDRVSVTVPNDARNNTCGLCGNYDGNPDNDWTLGPACPATAGTQTNNYNQFGQSWALTDVCTADCDAPEPPPPNEECEMENKADVVAACNELLDKKVSVFKRCLETRDPDYLETLKFACVFDMCASTEEFDVKVCRAAETIARECTEIDKIPIKNWRDSVSSCPDMRCPNNQYHDCGSANPPTCFNADEVSLPDYESCTEGCFCPDGLLKEGDKCIKKEQCGCYHENSYIPVNDTCVGVVCAENMECQNGTCVCINGFHGECGICVDIDECETLQHDCHGRGQKCVNVPGSYRCDCLPGYTRDGSKCKDVNECEVLQDACAEYSECVNTQGGYVCECCAGYKHADNGHCVRDTAKSKASGGRCCACQGEMCTKPGKVCGTDGNTYASYRALSIHACKEEDEDLALNYKGECQASCDDIVCDRNYQMCKKNSEGVPECKCPTCGRSSENPEQVCGTDGVTYSSVCSLKKAACKDDFQDLVRVKSQGPCRGDGQS</sequence>
<dbReference type="SUPFAM" id="SSF100895">
    <property type="entry name" value="Kazal-type serine protease inhibitors"/>
    <property type="match status" value="1"/>
</dbReference>
<evidence type="ECO:0000256" key="1">
    <source>
        <dbReference type="ARBA" id="ARBA00022536"/>
    </source>
</evidence>
<dbReference type="Gene3D" id="2.10.25.10">
    <property type="entry name" value="Laminin"/>
    <property type="match status" value="5"/>
</dbReference>
<comment type="caution">
    <text evidence="10">The sequence shown here is derived from an EMBL/GenBank/DDBJ whole genome shotgun (WGS) entry which is preliminary data.</text>
</comment>
<dbReference type="InterPro" id="IPR036058">
    <property type="entry name" value="Kazal_dom_sf"/>
</dbReference>
<evidence type="ECO:0000259" key="7">
    <source>
        <dbReference type="PROSITE" id="PS50026"/>
    </source>
</evidence>
<dbReference type="Pfam" id="PF01826">
    <property type="entry name" value="TIL"/>
    <property type="match status" value="1"/>
</dbReference>
<dbReference type="InterPro" id="IPR036084">
    <property type="entry name" value="Ser_inhib-like_sf"/>
</dbReference>
<dbReference type="EMBL" id="BMAT01003863">
    <property type="protein sequence ID" value="GFR63760.1"/>
    <property type="molecule type" value="Genomic_DNA"/>
</dbReference>
<dbReference type="Pfam" id="PF12947">
    <property type="entry name" value="EGF_3"/>
    <property type="match status" value="1"/>
</dbReference>
<evidence type="ECO:0000256" key="5">
    <source>
        <dbReference type="ARBA" id="ARBA00023180"/>
    </source>
</evidence>
<evidence type="ECO:0000313" key="11">
    <source>
        <dbReference type="Proteomes" id="UP000762676"/>
    </source>
</evidence>
<keyword evidence="5" id="KW-0325">Glycoprotein</keyword>
<dbReference type="SMART" id="SM00280">
    <property type="entry name" value="KAZAL"/>
    <property type="match status" value="2"/>
</dbReference>
<dbReference type="InterPro" id="IPR002350">
    <property type="entry name" value="Kazal_dom"/>
</dbReference>
<protein>
    <submittedName>
        <fullName evidence="10">Zonadhesin</fullName>
    </submittedName>
</protein>
<dbReference type="SMART" id="SM00181">
    <property type="entry name" value="EGF"/>
    <property type="match status" value="5"/>
</dbReference>
<organism evidence="10 11">
    <name type="scientific">Elysia marginata</name>
    <dbReference type="NCBI Taxonomy" id="1093978"/>
    <lineage>
        <taxon>Eukaryota</taxon>
        <taxon>Metazoa</taxon>
        <taxon>Spiralia</taxon>
        <taxon>Lophotrochozoa</taxon>
        <taxon>Mollusca</taxon>
        <taxon>Gastropoda</taxon>
        <taxon>Heterobranchia</taxon>
        <taxon>Euthyneura</taxon>
        <taxon>Panpulmonata</taxon>
        <taxon>Sacoglossa</taxon>
        <taxon>Placobranchoidea</taxon>
        <taxon>Plakobranchidae</taxon>
        <taxon>Elysia</taxon>
    </lineage>
</organism>
<dbReference type="PROSITE" id="PS51465">
    <property type="entry name" value="KAZAL_2"/>
    <property type="match status" value="2"/>
</dbReference>